<dbReference type="PANTHER" id="PTHR46599:SF6">
    <property type="entry name" value="DUAL SPECIFICITY PHOSPHATASE 26"/>
    <property type="match status" value="1"/>
</dbReference>
<sequence length="170" mass="19601">MDLIEINTFFFGLLLYTSIFRSNHENIKCLLATGGTGGEIFRCVIIETDLLLFFDAFDSVDRKERCALDPTALIAEIFAQFVKNCQEAYTIGTSATIDEVLIGFPGRCKFKMYLPLKPDKYGLKLLCLTDSRNSYFFQWLFLCRQEFRWTIFIKGGPQIFQTYSICIEIS</sequence>
<dbReference type="Pfam" id="PF13843">
    <property type="entry name" value="DDE_Tnp_1_7"/>
    <property type="match status" value="1"/>
</dbReference>
<dbReference type="InterPro" id="IPR029526">
    <property type="entry name" value="PGBD"/>
</dbReference>
<proteinExistence type="predicted"/>
<dbReference type="PANTHER" id="PTHR46599">
    <property type="entry name" value="PIGGYBAC TRANSPOSABLE ELEMENT-DERIVED PROTEIN 4"/>
    <property type="match status" value="1"/>
</dbReference>
<organism evidence="2">
    <name type="scientific">Micrurus lemniscatus lemniscatus</name>
    <dbReference type="NCBI Taxonomy" id="129467"/>
    <lineage>
        <taxon>Eukaryota</taxon>
        <taxon>Metazoa</taxon>
        <taxon>Chordata</taxon>
        <taxon>Craniata</taxon>
        <taxon>Vertebrata</taxon>
        <taxon>Euteleostomi</taxon>
        <taxon>Lepidosauria</taxon>
        <taxon>Squamata</taxon>
        <taxon>Bifurcata</taxon>
        <taxon>Unidentata</taxon>
        <taxon>Episquamata</taxon>
        <taxon>Toxicofera</taxon>
        <taxon>Serpentes</taxon>
        <taxon>Colubroidea</taxon>
        <taxon>Elapidae</taxon>
        <taxon>Elapinae</taxon>
        <taxon>Micrurus</taxon>
    </lineage>
</organism>
<dbReference type="AlphaFoldDB" id="A0A2D4HXE1"/>
<name>A0A2D4HXE1_MICLE</name>
<feature type="domain" description="PiggyBac transposable element-derived protein" evidence="1">
    <location>
        <begin position="10"/>
        <end position="146"/>
    </location>
</feature>
<evidence type="ECO:0000313" key="2">
    <source>
        <dbReference type="EMBL" id="LAA76644.1"/>
    </source>
</evidence>
<accession>A0A2D4HXE1</accession>
<protein>
    <recommendedName>
        <fullName evidence="1">PiggyBac transposable element-derived protein domain-containing protein</fullName>
    </recommendedName>
</protein>
<reference evidence="2" key="2">
    <citation type="submission" date="2017-11" db="EMBL/GenBank/DDBJ databases">
        <title>Coralsnake Venomics: Analyses of Venom Gland Transcriptomes and Proteomes of Six Brazilian Taxa.</title>
        <authorList>
            <person name="Aird S.D."/>
            <person name="Jorge da Silva N."/>
            <person name="Qiu L."/>
            <person name="Villar-Briones A."/>
            <person name="Aparecida-Saddi V."/>
            <person name="Campos-Telles M.P."/>
            <person name="Grau M."/>
            <person name="Mikheyev A.S."/>
        </authorList>
    </citation>
    <scope>NUCLEOTIDE SEQUENCE</scope>
    <source>
        <tissue evidence="2">Venom_gland</tissue>
    </source>
</reference>
<reference evidence="2" key="1">
    <citation type="submission" date="2017-07" db="EMBL/GenBank/DDBJ databases">
        <authorList>
            <person name="Mikheyev A."/>
            <person name="Grau M."/>
        </authorList>
    </citation>
    <scope>NUCLEOTIDE SEQUENCE</scope>
    <source>
        <tissue evidence="2">Venom_gland</tissue>
    </source>
</reference>
<evidence type="ECO:0000259" key="1">
    <source>
        <dbReference type="Pfam" id="PF13843"/>
    </source>
</evidence>
<dbReference type="EMBL" id="IACK01068000">
    <property type="protein sequence ID" value="LAA76644.1"/>
    <property type="molecule type" value="Transcribed_RNA"/>
</dbReference>